<dbReference type="RefSeq" id="WP_141164684.1">
    <property type="nucleotide sequence ID" value="NZ_VHQG01000005.1"/>
</dbReference>
<evidence type="ECO:0000259" key="1">
    <source>
        <dbReference type="Pfam" id="PF12728"/>
    </source>
</evidence>
<dbReference type="InterPro" id="IPR041657">
    <property type="entry name" value="HTH_17"/>
</dbReference>
<keyword evidence="3" id="KW-1185">Reference proteome</keyword>
<dbReference type="EMBL" id="VHQG01000005">
    <property type="protein sequence ID" value="TPW74105.1"/>
    <property type="molecule type" value="Genomic_DNA"/>
</dbReference>
<proteinExistence type="predicted"/>
<dbReference type="AlphaFoldDB" id="A0A506XWC0"/>
<evidence type="ECO:0000313" key="2">
    <source>
        <dbReference type="EMBL" id="TPW74105.1"/>
    </source>
</evidence>
<dbReference type="SUPFAM" id="SSF46955">
    <property type="entry name" value="Putative DNA-binding domain"/>
    <property type="match status" value="1"/>
</dbReference>
<dbReference type="GO" id="GO:0003677">
    <property type="term" value="F:DNA binding"/>
    <property type="evidence" value="ECO:0007669"/>
    <property type="project" value="InterPro"/>
</dbReference>
<dbReference type="InterPro" id="IPR009061">
    <property type="entry name" value="DNA-bd_dom_put_sf"/>
</dbReference>
<dbReference type="NCBIfam" id="TIGR01764">
    <property type="entry name" value="excise"/>
    <property type="match status" value="1"/>
</dbReference>
<organism evidence="2 3">
    <name type="scientific">Schumannella soli</name>
    <dbReference type="NCBI Taxonomy" id="2590779"/>
    <lineage>
        <taxon>Bacteria</taxon>
        <taxon>Bacillati</taxon>
        <taxon>Actinomycetota</taxon>
        <taxon>Actinomycetes</taxon>
        <taxon>Micrococcales</taxon>
        <taxon>Microbacteriaceae</taxon>
        <taxon>Schumannella</taxon>
    </lineage>
</organism>
<dbReference type="Proteomes" id="UP000316252">
    <property type="component" value="Unassembled WGS sequence"/>
</dbReference>
<evidence type="ECO:0000313" key="3">
    <source>
        <dbReference type="Proteomes" id="UP000316252"/>
    </source>
</evidence>
<protein>
    <submittedName>
        <fullName evidence="2">Helix-turn-helix domain-containing protein</fullName>
    </submittedName>
</protein>
<dbReference type="OrthoDB" id="1853825at2"/>
<dbReference type="InterPro" id="IPR010093">
    <property type="entry name" value="SinI_DNA-bd"/>
</dbReference>
<feature type="domain" description="Helix-turn-helix" evidence="1">
    <location>
        <begin position="10"/>
        <end position="52"/>
    </location>
</feature>
<name>A0A506XWC0_9MICO</name>
<comment type="caution">
    <text evidence="2">The sequence shown here is derived from an EMBL/GenBank/DDBJ whole genome shotgun (WGS) entry which is preliminary data.</text>
</comment>
<sequence>MAGDLSDVRFLTVAEVAEMMRVSNMTVYRMVHAGELPAVRFGRSYRIPESAVSSAIGLGDSQVG</sequence>
<gene>
    <name evidence="2" type="ORF">FJ657_15800</name>
</gene>
<accession>A0A506XWC0</accession>
<reference evidence="2 3" key="1">
    <citation type="submission" date="2019-06" db="EMBL/GenBank/DDBJ databases">
        <authorList>
            <person name="Li F."/>
        </authorList>
    </citation>
    <scope>NUCLEOTIDE SEQUENCE [LARGE SCALE GENOMIC DNA]</scope>
    <source>
        <strain evidence="2 3">10F1D-1</strain>
    </source>
</reference>
<dbReference type="Pfam" id="PF12728">
    <property type="entry name" value="HTH_17"/>
    <property type="match status" value="1"/>
</dbReference>